<accession>A0ABT3MU07</accession>
<comment type="caution">
    <text evidence="1">The sequence shown here is derived from an EMBL/GenBank/DDBJ whole genome shotgun (WGS) entry which is preliminary data.</text>
</comment>
<sequence>MQLGQPTQGTHPEESGLSILDYLLHDRPTIADKHRSGEPFITLELIIGK</sequence>
<evidence type="ECO:0000313" key="2">
    <source>
        <dbReference type="Proteomes" id="UP001209854"/>
    </source>
</evidence>
<gene>
    <name evidence="1" type="ORF">NX722_09460</name>
</gene>
<dbReference type="EMBL" id="JAPFCC010000001">
    <property type="protein sequence ID" value="MCW7552866.1"/>
    <property type="molecule type" value="Genomic_DNA"/>
</dbReference>
<proteinExistence type="predicted"/>
<organism evidence="1 2">
    <name type="scientific">Endozoicomonas gorgoniicola</name>
    <dbReference type="NCBI Taxonomy" id="1234144"/>
    <lineage>
        <taxon>Bacteria</taxon>
        <taxon>Pseudomonadati</taxon>
        <taxon>Pseudomonadota</taxon>
        <taxon>Gammaproteobacteria</taxon>
        <taxon>Oceanospirillales</taxon>
        <taxon>Endozoicomonadaceae</taxon>
        <taxon>Endozoicomonas</taxon>
    </lineage>
</organism>
<dbReference type="RefSeq" id="WP_262567773.1">
    <property type="nucleotide sequence ID" value="NZ_JAPFCC010000001.1"/>
</dbReference>
<name>A0ABT3MU07_9GAMM</name>
<evidence type="ECO:0000313" key="1">
    <source>
        <dbReference type="EMBL" id="MCW7552866.1"/>
    </source>
</evidence>
<protein>
    <submittedName>
        <fullName evidence="1">Uncharacterized protein</fullName>
    </submittedName>
</protein>
<keyword evidence="2" id="KW-1185">Reference proteome</keyword>
<reference evidence="1 2" key="1">
    <citation type="submission" date="2022-10" db="EMBL/GenBank/DDBJ databases">
        <title>High-quality genome sequences of two octocoral-associated bacteria, Endozoicomonas euniceicola EF212 and Endozoicomonas gorgoniicola PS125.</title>
        <authorList>
            <person name="Chiou Y.-J."/>
            <person name="Chen Y.-H."/>
        </authorList>
    </citation>
    <scope>NUCLEOTIDE SEQUENCE [LARGE SCALE GENOMIC DNA]</scope>
    <source>
        <strain evidence="1 2">PS125</strain>
    </source>
</reference>
<dbReference type="Proteomes" id="UP001209854">
    <property type="component" value="Unassembled WGS sequence"/>
</dbReference>